<dbReference type="PANTHER" id="PTHR47738:SF1">
    <property type="entry name" value="NITROGEN REGULATORY PROTEIN"/>
    <property type="match status" value="1"/>
</dbReference>
<dbReference type="Gene3D" id="3.40.930.10">
    <property type="entry name" value="Mannitol-specific EII, Chain A"/>
    <property type="match status" value="1"/>
</dbReference>
<proteinExistence type="predicted"/>
<dbReference type="InterPro" id="IPR002178">
    <property type="entry name" value="PTS_EIIA_type-2_dom"/>
</dbReference>
<dbReference type="PANTHER" id="PTHR47738">
    <property type="entry name" value="PTS SYSTEM FRUCTOSE-LIKE EIIA COMPONENT-RELATED"/>
    <property type="match status" value="1"/>
</dbReference>
<gene>
    <name evidence="3" type="ORF">CCZ37_06035</name>
</gene>
<dbReference type="RefSeq" id="WP_094500024.1">
    <property type="nucleotide sequence ID" value="NZ_CAWNHI010000001.1"/>
</dbReference>
<dbReference type="GO" id="GO:0030295">
    <property type="term" value="F:protein kinase activator activity"/>
    <property type="evidence" value="ECO:0007669"/>
    <property type="project" value="TreeGrafter"/>
</dbReference>
<keyword evidence="1" id="KW-0813">Transport</keyword>
<dbReference type="Proteomes" id="UP000215148">
    <property type="component" value="Chromosome 1"/>
</dbReference>
<dbReference type="InterPro" id="IPR016152">
    <property type="entry name" value="PTrfase/Anion_transptr"/>
</dbReference>
<sequence>MITTRITFVLKAGGLVSWQLNELKDLNRHFRSVVVLFNITRDNKAMLNHTLQVLSLGSNPGDVCQIAIEGLDAELACMVMTEYLREHTLLISTSHKQNAKAELAFATHSAFQLPFSLQWHYATLGPVVSKSEALDTIAKQIMPTHCHDILHALEKREAISPTIIGHGIALPHIIHARIAQPTLAVHWLANPLSWSEKSGDVSLIITLLLPTSAPRTVIKPVTQLTRWLLEEEHRQWLLTAKREETLKAILLHVMAKPCDPIQNE</sequence>
<dbReference type="SUPFAM" id="SSF55594">
    <property type="entry name" value="HPr-like"/>
    <property type="match status" value="1"/>
</dbReference>
<protein>
    <submittedName>
        <fullName evidence="3">Phosphocarrier protein HPr</fullName>
    </submittedName>
</protein>
<keyword evidence="1" id="KW-0762">Sugar transport</keyword>
<dbReference type="EMBL" id="CP022741">
    <property type="protein sequence ID" value="ASU22177.1"/>
    <property type="molecule type" value="Genomic_DNA"/>
</dbReference>
<evidence type="ECO:0000259" key="2">
    <source>
        <dbReference type="PROSITE" id="PS51094"/>
    </source>
</evidence>
<dbReference type="SUPFAM" id="SSF55804">
    <property type="entry name" value="Phoshotransferase/anion transport protein"/>
    <property type="match status" value="1"/>
</dbReference>
<evidence type="ECO:0000313" key="3">
    <source>
        <dbReference type="EMBL" id="ASU22177.1"/>
    </source>
</evidence>
<evidence type="ECO:0000313" key="4">
    <source>
        <dbReference type="Proteomes" id="UP000215148"/>
    </source>
</evidence>
<dbReference type="InterPro" id="IPR016910">
    <property type="entry name" value="UCP029195_PTS_EIIA2"/>
</dbReference>
<evidence type="ECO:0000256" key="1">
    <source>
        <dbReference type="ARBA" id="ARBA00022597"/>
    </source>
</evidence>
<organism evidence="3 4">
    <name type="scientific">Vibrio qinghaiensis</name>
    <dbReference type="NCBI Taxonomy" id="2025808"/>
    <lineage>
        <taxon>Bacteria</taxon>
        <taxon>Pseudomonadati</taxon>
        <taxon>Pseudomonadota</taxon>
        <taxon>Gammaproteobacteria</taxon>
        <taxon>Vibrionales</taxon>
        <taxon>Vibrionaceae</taxon>
        <taxon>Vibrio</taxon>
    </lineage>
</organism>
<name>A0A223MXU5_9VIBR</name>
<dbReference type="AlphaFoldDB" id="A0A223MXU5"/>
<feature type="domain" description="PTS EIIA type-2" evidence="2">
    <location>
        <begin position="104"/>
        <end position="253"/>
    </location>
</feature>
<dbReference type="Pfam" id="PF00359">
    <property type="entry name" value="PTS_EIIA_2"/>
    <property type="match status" value="1"/>
</dbReference>
<dbReference type="PROSITE" id="PS51094">
    <property type="entry name" value="PTS_EIIA_TYPE_2"/>
    <property type="match status" value="1"/>
</dbReference>
<dbReference type="InterPro" id="IPR051541">
    <property type="entry name" value="PTS_SugarTrans_NitroReg"/>
</dbReference>
<dbReference type="PIRSF" id="PIRSF029195">
    <property type="entry name" value="UCP029195_PTS_EIIA2"/>
    <property type="match status" value="1"/>
</dbReference>
<accession>A0A223MXU5</accession>
<dbReference type="InterPro" id="IPR035895">
    <property type="entry name" value="HPr-like_sf"/>
</dbReference>
<dbReference type="KEGG" id="vqi:CCZ37_06035"/>
<reference evidence="3 4" key="1">
    <citation type="submission" date="2017-08" db="EMBL/GenBank/DDBJ databases">
        <title>The Vibrio qinghaiensis sp.-Q67 is a luminous bacteria isolated firstly from Qinghai lake, Qinghai province, China, which has been proved to be very sensitive to detect environmental and food pollutants. Therefore, complete genome analysis of V. qinghaiensis sp.-Q67 highlights the potential application of this strain on detection of hazards in the contaminated environments.</title>
        <authorList>
            <person name="Gong L."/>
        </authorList>
    </citation>
    <scope>NUCLEOTIDE SEQUENCE [LARGE SCALE GENOMIC DNA]</scope>
    <source>
        <strain evidence="3 4">Q67</strain>
    </source>
</reference>
<keyword evidence="4" id="KW-1185">Reference proteome</keyword>